<dbReference type="STRING" id="521096.Tpau_3079"/>
<reference evidence="4 5" key="2">
    <citation type="journal article" date="2011" name="Stand. Genomic Sci.">
        <title>Complete genome sequence of Tsukamurella paurometabola type strain (no. 33).</title>
        <authorList>
            <person name="Munk A.C."/>
            <person name="Lapidus A."/>
            <person name="Lucas S."/>
            <person name="Nolan M."/>
            <person name="Tice H."/>
            <person name="Cheng J.F."/>
            <person name="Del Rio T.G."/>
            <person name="Goodwin L."/>
            <person name="Pitluck S."/>
            <person name="Liolios K."/>
            <person name="Huntemann M."/>
            <person name="Ivanova N."/>
            <person name="Mavromatis K."/>
            <person name="Mikhailova N."/>
            <person name="Pati A."/>
            <person name="Chen A."/>
            <person name="Palaniappan K."/>
            <person name="Tapia R."/>
            <person name="Han C."/>
            <person name="Land M."/>
            <person name="Hauser L."/>
            <person name="Chang Y.J."/>
            <person name="Jeffries C.D."/>
            <person name="Brettin T."/>
            <person name="Yasawong M."/>
            <person name="Brambilla E.M."/>
            <person name="Rohde M."/>
            <person name="Sikorski J."/>
            <person name="Goker M."/>
            <person name="Detter J.C."/>
            <person name="Woyke T."/>
            <person name="Bristow J."/>
            <person name="Eisen J.A."/>
            <person name="Markowitz V."/>
            <person name="Hugenholtz P."/>
            <person name="Kyrpides N.C."/>
            <person name="Klenk H.P."/>
        </authorList>
    </citation>
    <scope>NUCLEOTIDE SEQUENCE [LARGE SCALE GENOMIC DNA]</scope>
    <source>
        <strain evidence="5">ATCC 8368 / DSM 20162 / CCUG 35730 / CIP 100753 / JCM 10117 / KCTC 9821 / NBRC 16120 / NCIMB 702349 / NCTC 13040</strain>
    </source>
</reference>
<evidence type="ECO:0000313" key="5">
    <source>
        <dbReference type="Proteomes" id="UP000001213"/>
    </source>
</evidence>
<dbReference type="eggNOG" id="COG3206">
    <property type="taxonomic scope" value="Bacteria"/>
</dbReference>
<proteinExistence type="predicted"/>
<reference evidence="5" key="1">
    <citation type="submission" date="2010-03" db="EMBL/GenBank/DDBJ databases">
        <title>The complete chromosome of Tsukamurella paurometabola DSM 20162.</title>
        <authorList>
            <consortium name="US DOE Joint Genome Institute (JGI-PGF)"/>
            <person name="Lucas S."/>
            <person name="Copeland A."/>
            <person name="Lapidus A."/>
            <person name="Glavina del Rio T."/>
            <person name="Dalin E."/>
            <person name="Tice H."/>
            <person name="Bruce D."/>
            <person name="Goodwin L."/>
            <person name="Pitluck S."/>
            <person name="Kyrpides N."/>
            <person name="Mavromatis K."/>
            <person name="Ivanova N."/>
            <person name="Mikhailova N."/>
            <person name="Munk A.C."/>
            <person name="Brettin T."/>
            <person name="Detter J.C."/>
            <person name="Tapia R."/>
            <person name="Han C."/>
            <person name="Larimer F."/>
            <person name="Land M."/>
            <person name="Hauser L."/>
            <person name="Markowitz V."/>
            <person name="Cheng J.-F."/>
            <person name="Hugenholtz P."/>
            <person name="Woyke T."/>
            <person name="Wu D."/>
            <person name="Jando M."/>
            <person name="Brambilla E."/>
            <person name="Klenk H.-P."/>
            <person name="Eisen J.A."/>
        </authorList>
    </citation>
    <scope>NUCLEOTIDE SEQUENCE [LARGE SCALE GENOMIC DNA]</scope>
    <source>
        <strain evidence="5">ATCC 8368 / DSM 20162 / CCUG 35730 / CIP 100753 / JCM 10117 / KCTC 9821 / NBRC 16120 / NCIMB 702349 / NCTC 13040</strain>
    </source>
</reference>
<keyword evidence="5" id="KW-1185">Reference proteome</keyword>
<name>D5UUV3_TSUPD</name>
<dbReference type="HOGENOM" id="CLU_046535_0_0_11"/>
<dbReference type="EMBL" id="CP001966">
    <property type="protein sequence ID" value="ADG79671.1"/>
    <property type="molecule type" value="Genomic_DNA"/>
</dbReference>
<evidence type="ECO:0000313" key="4">
    <source>
        <dbReference type="EMBL" id="ADG79671.1"/>
    </source>
</evidence>
<dbReference type="RefSeq" id="WP_013127679.1">
    <property type="nucleotide sequence ID" value="NC_014158.1"/>
</dbReference>
<evidence type="ECO:0000259" key="3">
    <source>
        <dbReference type="Pfam" id="PF14257"/>
    </source>
</evidence>
<keyword evidence="2" id="KW-0472">Membrane</keyword>
<protein>
    <recommendedName>
        <fullName evidence="3">DUF4349 domain-containing protein</fullName>
    </recommendedName>
</protein>
<keyword evidence="2" id="KW-0812">Transmembrane</keyword>
<dbReference type="InterPro" id="IPR025645">
    <property type="entry name" value="DUF4349"/>
</dbReference>
<feature type="transmembrane region" description="Helical" evidence="2">
    <location>
        <begin position="299"/>
        <end position="321"/>
    </location>
</feature>
<dbReference type="KEGG" id="tpr:Tpau_3079"/>
<evidence type="ECO:0000256" key="2">
    <source>
        <dbReference type="SAM" id="Phobius"/>
    </source>
</evidence>
<feature type="compositionally biased region" description="Low complexity" evidence="1">
    <location>
        <begin position="93"/>
        <end position="107"/>
    </location>
</feature>
<dbReference type="Proteomes" id="UP000001213">
    <property type="component" value="Chromosome"/>
</dbReference>
<organism evidence="4 5">
    <name type="scientific">Tsukamurella paurometabola (strain ATCC 8368 / DSM 20162 / CCUG 35730 / CIP 100753 / JCM 10117 / KCTC 9821 / NBRC 16120 / NCIMB 702349 / NCTC 13040)</name>
    <name type="common">Corynebacterium paurometabolum</name>
    <dbReference type="NCBI Taxonomy" id="521096"/>
    <lineage>
        <taxon>Bacteria</taxon>
        <taxon>Bacillati</taxon>
        <taxon>Actinomycetota</taxon>
        <taxon>Actinomycetes</taxon>
        <taxon>Mycobacteriales</taxon>
        <taxon>Tsukamurellaceae</taxon>
        <taxon>Tsukamurella</taxon>
    </lineage>
</organism>
<keyword evidence="2" id="KW-1133">Transmembrane helix</keyword>
<dbReference type="Pfam" id="PF14257">
    <property type="entry name" value="DUF4349"/>
    <property type="match status" value="1"/>
</dbReference>
<feature type="domain" description="DUF4349" evidence="3">
    <location>
        <begin position="120"/>
        <end position="321"/>
    </location>
</feature>
<feature type="transmembrane region" description="Helical" evidence="2">
    <location>
        <begin position="39"/>
        <end position="62"/>
    </location>
</feature>
<evidence type="ECO:0000256" key="1">
    <source>
        <dbReference type="SAM" id="MobiDB-lite"/>
    </source>
</evidence>
<sequence length="336" mass="35028">MNTADTILTDDRIDAMRRTVMNEVNRDVRSRRDARRKRTLALSAAAAVAVVGVGGGVLAGVLTAGNTSSSPVQGFAAPPATETRSAPVTGAEPVAPKGASGAAAGAPTPVESPTPGPTSRQVITTGSVDLTAADPAQAARDVVTEVERAGGRIDERSETGGENESARLTVRLPTDRVNDAVAKMSSLGEVGSVQLQHEDVTGTVVDLDARIRATQLSVDRLTAILAQASTSDQVVQAEGALTQRQQQLESLQSRRAMIGEQVALSTVTVNITAEQQPARSGFSDGLRSGWTAFTTAGRWLVVAAGALLPWIAVLLVLYGGYRVLRRVRSRSADADD</sequence>
<accession>D5UUV3</accession>
<dbReference type="AlphaFoldDB" id="D5UUV3"/>
<gene>
    <name evidence="4" type="ordered locus">Tpau_3079</name>
</gene>
<feature type="region of interest" description="Disordered" evidence="1">
    <location>
        <begin position="65"/>
        <end position="122"/>
    </location>
</feature>